<evidence type="ECO:0000259" key="8">
    <source>
        <dbReference type="Pfam" id="PF01618"/>
    </source>
</evidence>
<dbReference type="InterPro" id="IPR002898">
    <property type="entry name" value="MotA_ExbB_proton_chnl"/>
</dbReference>
<feature type="transmembrane region" description="Helical" evidence="7">
    <location>
        <begin position="43"/>
        <end position="61"/>
    </location>
</feature>
<feature type="transmembrane region" description="Helical" evidence="7">
    <location>
        <begin position="185"/>
        <end position="209"/>
    </location>
</feature>
<dbReference type="RefSeq" id="WP_133995410.1">
    <property type="nucleotide sequence ID" value="NZ_SODV01000002.1"/>
</dbReference>
<evidence type="ECO:0000256" key="3">
    <source>
        <dbReference type="ARBA" id="ARBA00022692"/>
    </source>
</evidence>
<keyword evidence="2" id="KW-1003">Cell membrane</keyword>
<keyword evidence="4 7" id="KW-1133">Transmembrane helix</keyword>
<keyword evidence="3 7" id="KW-0812">Transmembrane</keyword>
<evidence type="ECO:0000256" key="6">
    <source>
        <dbReference type="RuleBase" id="RU004057"/>
    </source>
</evidence>
<evidence type="ECO:0000313" key="9">
    <source>
        <dbReference type="EMBL" id="TDW95755.1"/>
    </source>
</evidence>
<organism evidence="9 10">
    <name type="scientific">Dinghuibacter silviterrae</name>
    <dbReference type="NCBI Taxonomy" id="1539049"/>
    <lineage>
        <taxon>Bacteria</taxon>
        <taxon>Pseudomonadati</taxon>
        <taxon>Bacteroidota</taxon>
        <taxon>Chitinophagia</taxon>
        <taxon>Chitinophagales</taxon>
        <taxon>Chitinophagaceae</taxon>
        <taxon>Dinghuibacter</taxon>
    </lineage>
</organism>
<comment type="caution">
    <text evidence="9">The sequence shown here is derived from an EMBL/GenBank/DDBJ whole genome shotgun (WGS) entry which is preliminary data.</text>
</comment>
<dbReference type="OrthoDB" id="4045at2"/>
<evidence type="ECO:0000256" key="2">
    <source>
        <dbReference type="ARBA" id="ARBA00022475"/>
    </source>
</evidence>
<sequence length="236" mass="25979">MTPILLQLTGDSVRKITDSLAHAQATAAPAQTMNVIDLLIKGGWMMVPLGLLSLIAVFVFFERYFYIRKVSKSDDNFMNIIRDHIINGNVQAARSLAKNTANPVARVIDKGIQRIGKPIDAIENSMENIGNLEIYKMEQNLGILSVIARIAPMFGFLGTIVGMIQLFYEITSTGVYDLTTIAGGIYVKMITSASGLIIGLLAFVGYSFLHTQIDKCANKMERASSDFIDILQEPTR</sequence>
<dbReference type="Pfam" id="PF01618">
    <property type="entry name" value="MotA_ExbB"/>
    <property type="match status" value="1"/>
</dbReference>
<feature type="transmembrane region" description="Helical" evidence="7">
    <location>
        <begin position="141"/>
        <end position="165"/>
    </location>
</feature>
<comment type="subcellular location">
    <subcellularLocation>
        <location evidence="1">Cell membrane</location>
        <topology evidence="1">Multi-pass membrane protein</topology>
    </subcellularLocation>
    <subcellularLocation>
        <location evidence="6">Membrane</location>
        <topology evidence="6">Multi-pass membrane protein</topology>
    </subcellularLocation>
</comment>
<dbReference type="AlphaFoldDB" id="A0A4R8DEA6"/>
<keyword evidence="5 7" id="KW-0472">Membrane</keyword>
<dbReference type="InterPro" id="IPR050790">
    <property type="entry name" value="ExbB/TolQ_transport"/>
</dbReference>
<dbReference type="PANTHER" id="PTHR30625:SF17">
    <property type="entry name" value="TOLQ-RELATED"/>
    <property type="match status" value="1"/>
</dbReference>
<evidence type="ECO:0000256" key="7">
    <source>
        <dbReference type="SAM" id="Phobius"/>
    </source>
</evidence>
<protein>
    <submittedName>
        <fullName evidence="9">Outer membrane transport energization protein ExbB</fullName>
    </submittedName>
</protein>
<dbReference type="GO" id="GO:0017038">
    <property type="term" value="P:protein import"/>
    <property type="evidence" value="ECO:0007669"/>
    <property type="project" value="TreeGrafter"/>
</dbReference>
<accession>A0A4R8DEA6</accession>
<evidence type="ECO:0000256" key="4">
    <source>
        <dbReference type="ARBA" id="ARBA00022989"/>
    </source>
</evidence>
<evidence type="ECO:0000256" key="1">
    <source>
        <dbReference type="ARBA" id="ARBA00004651"/>
    </source>
</evidence>
<keyword evidence="10" id="KW-1185">Reference proteome</keyword>
<dbReference type="Proteomes" id="UP000294498">
    <property type="component" value="Unassembled WGS sequence"/>
</dbReference>
<dbReference type="EMBL" id="SODV01000002">
    <property type="protein sequence ID" value="TDW95755.1"/>
    <property type="molecule type" value="Genomic_DNA"/>
</dbReference>
<proteinExistence type="inferred from homology"/>
<reference evidence="9 10" key="1">
    <citation type="submission" date="2019-03" db="EMBL/GenBank/DDBJ databases">
        <title>Genomic Encyclopedia of Type Strains, Phase IV (KMG-IV): sequencing the most valuable type-strain genomes for metagenomic binning, comparative biology and taxonomic classification.</title>
        <authorList>
            <person name="Goeker M."/>
        </authorList>
    </citation>
    <scope>NUCLEOTIDE SEQUENCE [LARGE SCALE GENOMIC DNA]</scope>
    <source>
        <strain evidence="9 10">DSM 100059</strain>
    </source>
</reference>
<evidence type="ECO:0000256" key="5">
    <source>
        <dbReference type="ARBA" id="ARBA00023136"/>
    </source>
</evidence>
<dbReference type="PANTHER" id="PTHR30625">
    <property type="entry name" value="PROTEIN TOLQ"/>
    <property type="match status" value="1"/>
</dbReference>
<keyword evidence="6" id="KW-0813">Transport</keyword>
<gene>
    <name evidence="9" type="ORF">EDB95_3566</name>
</gene>
<dbReference type="GO" id="GO:0005886">
    <property type="term" value="C:plasma membrane"/>
    <property type="evidence" value="ECO:0007669"/>
    <property type="project" value="UniProtKB-SubCell"/>
</dbReference>
<feature type="domain" description="MotA/TolQ/ExbB proton channel" evidence="8">
    <location>
        <begin position="101"/>
        <end position="221"/>
    </location>
</feature>
<evidence type="ECO:0000313" key="10">
    <source>
        <dbReference type="Proteomes" id="UP000294498"/>
    </source>
</evidence>
<keyword evidence="6" id="KW-0653">Protein transport</keyword>
<comment type="similarity">
    <text evidence="6">Belongs to the exbB/tolQ family.</text>
</comment>
<name>A0A4R8DEA6_9BACT</name>